<keyword evidence="4 9" id="KW-0732">Signal</keyword>
<name>A0ABR3J6W3_9AGAR</name>
<keyword evidence="8" id="KW-1133">Transmembrane helix</keyword>
<organism evidence="11 12">
    <name type="scientific">Hohenbuehelia grisea</name>
    <dbReference type="NCBI Taxonomy" id="104357"/>
    <lineage>
        <taxon>Eukaryota</taxon>
        <taxon>Fungi</taxon>
        <taxon>Dikarya</taxon>
        <taxon>Basidiomycota</taxon>
        <taxon>Agaricomycotina</taxon>
        <taxon>Agaricomycetes</taxon>
        <taxon>Agaricomycetidae</taxon>
        <taxon>Agaricales</taxon>
        <taxon>Pleurotineae</taxon>
        <taxon>Pleurotaceae</taxon>
        <taxon>Hohenbuehelia</taxon>
    </lineage>
</organism>
<evidence type="ECO:0000259" key="10">
    <source>
        <dbReference type="Pfam" id="PF20238"/>
    </source>
</evidence>
<feature type="chain" id="PRO_5046381751" description="Copper acquisition factor BIM1-like domain-containing protein" evidence="9">
    <location>
        <begin position="19"/>
        <end position="212"/>
    </location>
</feature>
<evidence type="ECO:0000256" key="9">
    <source>
        <dbReference type="SAM" id="SignalP"/>
    </source>
</evidence>
<accession>A0ABR3J6W3</accession>
<keyword evidence="8" id="KW-0812">Transmembrane</keyword>
<evidence type="ECO:0000313" key="12">
    <source>
        <dbReference type="Proteomes" id="UP001556367"/>
    </source>
</evidence>
<keyword evidence="3" id="KW-0336">GPI-anchor</keyword>
<evidence type="ECO:0000256" key="8">
    <source>
        <dbReference type="SAM" id="Phobius"/>
    </source>
</evidence>
<evidence type="ECO:0000256" key="7">
    <source>
        <dbReference type="ARBA" id="ARBA00023288"/>
    </source>
</evidence>
<comment type="subcellular location">
    <subcellularLocation>
        <location evidence="1">Cell membrane</location>
        <topology evidence="1">Lipid-anchor</topology>
        <topology evidence="1">GPI-anchor</topology>
    </subcellularLocation>
</comment>
<dbReference type="Pfam" id="PF20238">
    <property type="entry name" value="BIM1-like_dom"/>
    <property type="match status" value="1"/>
</dbReference>
<evidence type="ECO:0000256" key="1">
    <source>
        <dbReference type="ARBA" id="ARBA00004609"/>
    </source>
</evidence>
<evidence type="ECO:0000313" key="11">
    <source>
        <dbReference type="EMBL" id="KAL0950890.1"/>
    </source>
</evidence>
<gene>
    <name evidence="11" type="ORF">HGRIS_007649</name>
</gene>
<evidence type="ECO:0000256" key="4">
    <source>
        <dbReference type="ARBA" id="ARBA00022729"/>
    </source>
</evidence>
<proteinExistence type="predicted"/>
<protein>
    <recommendedName>
        <fullName evidence="10">Copper acquisition factor BIM1-like domain-containing protein</fullName>
    </recommendedName>
</protein>
<evidence type="ECO:0000256" key="3">
    <source>
        <dbReference type="ARBA" id="ARBA00022622"/>
    </source>
</evidence>
<keyword evidence="7" id="KW-0449">Lipoprotein</keyword>
<comment type="caution">
    <text evidence="11">The sequence shown here is derived from an EMBL/GenBank/DDBJ whole genome shotgun (WGS) entry which is preliminary data.</text>
</comment>
<keyword evidence="12" id="KW-1185">Reference proteome</keyword>
<evidence type="ECO:0000256" key="5">
    <source>
        <dbReference type="ARBA" id="ARBA00023136"/>
    </source>
</evidence>
<keyword evidence="6" id="KW-0325">Glycoprotein</keyword>
<dbReference type="Proteomes" id="UP001556367">
    <property type="component" value="Unassembled WGS sequence"/>
</dbReference>
<keyword evidence="5 8" id="KW-0472">Membrane</keyword>
<dbReference type="EMBL" id="JASNQZ010000011">
    <property type="protein sequence ID" value="KAL0950890.1"/>
    <property type="molecule type" value="Genomic_DNA"/>
</dbReference>
<reference evidence="12" key="1">
    <citation type="submission" date="2024-06" db="EMBL/GenBank/DDBJ databases">
        <title>Multi-omics analyses provide insights into the biosynthesis of the anticancer antibiotic pleurotin in Hohenbuehelia grisea.</title>
        <authorList>
            <person name="Weaver J.A."/>
            <person name="Alberti F."/>
        </authorList>
    </citation>
    <scope>NUCLEOTIDE SEQUENCE [LARGE SCALE GENOMIC DNA]</scope>
    <source>
        <strain evidence="12">T-177</strain>
    </source>
</reference>
<feature type="domain" description="Copper acquisition factor BIM1-like" evidence="10">
    <location>
        <begin position="17"/>
        <end position="165"/>
    </location>
</feature>
<sequence>MLFTVALFVATLFGMVNAHFRLLYPEPRGVFVADQEPNFCGGYQNAVSNRSTFPLSGGSFKIRQGHPSWSVAVWISTAQNPNSFDNFSSNGQPQYARQFAKEESAGIFCIPLDLSNTGISGVRDGANVTIQVAVAGTDGNLYQCADLTLSSNFTIPDNVTCTNETATASGAHGQPSATSPAASGNGALGSTAVGGGILAVVLGAAGLALSLL</sequence>
<keyword evidence="2" id="KW-1003">Cell membrane</keyword>
<dbReference type="PANTHER" id="PTHR34992">
    <property type="entry name" value="HYPHAL ANASTAMOSIS-7 PROTEIN"/>
    <property type="match status" value="1"/>
</dbReference>
<dbReference type="InterPro" id="IPR046936">
    <property type="entry name" value="BIM1-like"/>
</dbReference>
<feature type="signal peptide" evidence="9">
    <location>
        <begin position="1"/>
        <end position="18"/>
    </location>
</feature>
<dbReference type="CDD" id="cd21176">
    <property type="entry name" value="LPMO_auxiliary-like"/>
    <property type="match status" value="1"/>
</dbReference>
<dbReference type="PANTHER" id="PTHR34992:SF1">
    <property type="entry name" value="COPPER ACQUISITION FACTOR BIM1-LIKE DOMAIN-CONTAINING PROTEIN"/>
    <property type="match status" value="1"/>
</dbReference>
<evidence type="ECO:0000256" key="6">
    <source>
        <dbReference type="ARBA" id="ARBA00023180"/>
    </source>
</evidence>
<evidence type="ECO:0000256" key="2">
    <source>
        <dbReference type="ARBA" id="ARBA00022475"/>
    </source>
</evidence>
<dbReference type="InterPro" id="IPR046530">
    <property type="entry name" value="BIM1-like_dom"/>
</dbReference>
<feature type="transmembrane region" description="Helical" evidence="8">
    <location>
        <begin position="187"/>
        <end position="211"/>
    </location>
</feature>